<evidence type="ECO:0000259" key="7">
    <source>
        <dbReference type="Pfam" id="PF01266"/>
    </source>
</evidence>
<comment type="pathway">
    <text evidence="1">Cofactor biosynthesis; thiamine diphosphate biosynthesis.</text>
</comment>
<dbReference type="AlphaFoldDB" id="A0A285L966"/>
<feature type="compositionally biased region" description="Polar residues" evidence="6">
    <location>
        <begin position="348"/>
        <end position="365"/>
    </location>
</feature>
<dbReference type="InterPro" id="IPR036188">
    <property type="entry name" value="FAD/NAD-bd_sf"/>
</dbReference>
<dbReference type="PANTHER" id="PTHR13847">
    <property type="entry name" value="SARCOSINE DEHYDROGENASE-RELATED"/>
    <property type="match status" value="1"/>
</dbReference>
<dbReference type="GO" id="GO:0005737">
    <property type="term" value="C:cytoplasm"/>
    <property type="evidence" value="ECO:0007669"/>
    <property type="project" value="TreeGrafter"/>
</dbReference>
<accession>A0A285L966</accession>
<evidence type="ECO:0000256" key="3">
    <source>
        <dbReference type="ARBA" id="ARBA00023002"/>
    </source>
</evidence>
<protein>
    <recommendedName>
        <fullName evidence="5">glycine oxidase</fullName>
        <ecNumber evidence="5">1.4.3.19</ecNumber>
    </recommendedName>
</protein>
<keyword evidence="9" id="KW-1185">Reference proteome</keyword>
<proteinExistence type="predicted"/>
<evidence type="ECO:0000256" key="1">
    <source>
        <dbReference type="ARBA" id="ARBA00004948"/>
    </source>
</evidence>
<name>A0A285L966_9NOCA</name>
<dbReference type="SUPFAM" id="SSF51905">
    <property type="entry name" value="FAD/NAD(P)-binding domain"/>
    <property type="match status" value="1"/>
</dbReference>
<dbReference type="NCBIfam" id="TIGR02352">
    <property type="entry name" value="thiamin_ThiO"/>
    <property type="match status" value="1"/>
</dbReference>
<evidence type="ECO:0000256" key="4">
    <source>
        <dbReference type="ARBA" id="ARBA00049872"/>
    </source>
</evidence>
<evidence type="ECO:0000313" key="9">
    <source>
        <dbReference type="Proteomes" id="UP000219565"/>
    </source>
</evidence>
<evidence type="ECO:0000256" key="2">
    <source>
        <dbReference type="ARBA" id="ARBA00022977"/>
    </source>
</evidence>
<dbReference type="GO" id="GO:0043799">
    <property type="term" value="F:glycine oxidase activity"/>
    <property type="evidence" value="ECO:0007669"/>
    <property type="project" value="UniProtKB-EC"/>
</dbReference>
<dbReference type="Proteomes" id="UP000219565">
    <property type="component" value="Unassembled WGS sequence"/>
</dbReference>
<organism evidence="8 9">
    <name type="scientific">Nocardia amikacinitolerans</name>
    <dbReference type="NCBI Taxonomy" id="756689"/>
    <lineage>
        <taxon>Bacteria</taxon>
        <taxon>Bacillati</taxon>
        <taxon>Actinomycetota</taxon>
        <taxon>Actinomycetes</taxon>
        <taxon>Mycobacteriales</taxon>
        <taxon>Nocardiaceae</taxon>
        <taxon>Nocardia</taxon>
    </lineage>
</organism>
<dbReference type="PROSITE" id="PS00065">
    <property type="entry name" value="D_2_HYDROXYACID_DH_1"/>
    <property type="match status" value="1"/>
</dbReference>
<gene>
    <name evidence="8" type="ORF">SAMN04244553_3092</name>
</gene>
<dbReference type="OrthoDB" id="3214401at2"/>
<dbReference type="RefSeq" id="WP_097245373.1">
    <property type="nucleotide sequence ID" value="NZ_JAMTCV010000005.1"/>
</dbReference>
<evidence type="ECO:0000256" key="6">
    <source>
        <dbReference type="SAM" id="MobiDB-lite"/>
    </source>
</evidence>
<dbReference type="PANTHER" id="PTHR13847:SF289">
    <property type="entry name" value="GLYCINE OXIDASE"/>
    <property type="match status" value="1"/>
</dbReference>
<keyword evidence="2" id="KW-0784">Thiamine biosynthesis</keyword>
<feature type="region of interest" description="Disordered" evidence="6">
    <location>
        <begin position="342"/>
        <end position="365"/>
    </location>
</feature>
<feature type="domain" description="FAD dependent oxidoreductase" evidence="7">
    <location>
        <begin position="4"/>
        <end position="325"/>
    </location>
</feature>
<dbReference type="InterPro" id="IPR012727">
    <property type="entry name" value="Gly_oxidase_ThiO"/>
</dbReference>
<dbReference type="Pfam" id="PF01266">
    <property type="entry name" value="DAO"/>
    <property type="match status" value="1"/>
</dbReference>
<dbReference type="Gene3D" id="3.50.50.60">
    <property type="entry name" value="FAD/NAD(P)-binding domain"/>
    <property type="match status" value="1"/>
</dbReference>
<evidence type="ECO:0000313" key="8">
    <source>
        <dbReference type="EMBL" id="SNY81498.1"/>
    </source>
</evidence>
<sequence length="365" mass="37775">MRTLAVVGGGAIGLAVAWRAAEAGWQVTLFDPAVGSGASWVAGGMLAPLSEGWPGEDRVLEFGAAALARWPEFAARLESASGAEVFVADETLTVALDGADAADLRTVADWVGGHGHELRVLDRAGVRELEPALARTVRAGLLAAAEPAIDNRRLLDGLRHAVAVAGVELRAEEVTDLDALAFDQIVLAAGAASARLWPGLPVRPVKGEILRLRHRPGAAPAPRRVIRARVHGRPVYLVPRRDGIVVGATQYEAGFDTAVTVAGVRDLIADAEAVLPGIGEYELAEAAAGSRPGSPDNLPLIGRLTDRVIAATGHGRNGMLTVPLTVDAVLSLLSGAVLPEAEAADPQRFSTTPEAPSLSTAGGVR</sequence>
<reference evidence="8 9" key="1">
    <citation type="submission" date="2017-09" db="EMBL/GenBank/DDBJ databases">
        <authorList>
            <person name="Ehlers B."/>
            <person name="Leendertz F.H."/>
        </authorList>
    </citation>
    <scope>NUCLEOTIDE SEQUENCE [LARGE SCALE GENOMIC DNA]</scope>
    <source>
        <strain evidence="8 9">DSM 45537</strain>
    </source>
</reference>
<keyword evidence="3" id="KW-0560">Oxidoreductase</keyword>
<dbReference type="UniPathway" id="UPA00060"/>
<dbReference type="GO" id="GO:0009229">
    <property type="term" value="P:thiamine diphosphate biosynthetic process"/>
    <property type="evidence" value="ECO:0007669"/>
    <property type="project" value="UniProtKB-UniPathway"/>
</dbReference>
<comment type="catalytic activity">
    <reaction evidence="4">
        <text>glycine + O2 + H2O = glyoxylate + H2O2 + NH4(+)</text>
        <dbReference type="Rhea" id="RHEA:11532"/>
        <dbReference type="ChEBI" id="CHEBI:15377"/>
        <dbReference type="ChEBI" id="CHEBI:15379"/>
        <dbReference type="ChEBI" id="CHEBI:16240"/>
        <dbReference type="ChEBI" id="CHEBI:28938"/>
        <dbReference type="ChEBI" id="CHEBI:36655"/>
        <dbReference type="ChEBI" id="CHEBI:57305"/>
        <dbReference type="EC" id="1.4.3.19"/>
    </reaction>
</comment>
<dbReference type="EC" id="1.4.3.19" evidence="5"/>
<dbReference type="Gene3D" id="3.30.9.10">
    <property type="entry name" value="D-Amino Acid Oxidase, subunit A, domain 2"/>
    <property type="match status" value="1"/>
</dbReference>
<dbReference type="EMBL" id="OBEG01000002">
    <property type="protein sequence ID" value="SNY81498.1"/>
    <property type="molecule type" value="Genomic_DNA"/>
</dbReference>
<dbReference type="InterPro" id="IPR029752">
    <property type="entry name" value="D-isomer_DH_CS1"/>
</dbReference>
<evidence type="ECO:0000256" key="5">
    <source>
        <dbReference type="ARBA" id="ARBA00050018"/>
    </source>
</evidence>
<dbReference type="GO" id="GO:0050660">
    <property type="term" value="F:flavin adenine dinucleotide binding"/>
    <property type="evidence" value="ECO:0007669"/>
    <property type="project" value="InterPro"/>
</dbReference>
<dbReference type="InterPro" id="IPR006076">
    <property type="entry name" value="FAD-dep_OxRdtase"/>
</dbReference>
<dbReference type="STRING" id="1379680.GCA_001612615_06123"/>
<dbReference type="GO" id="GO:0009228">
    <property type="term" value="P:thiamine biosynthetic process"/>
    <property type="evidence" value="ECO:0007669"/>
    <property type="project" value="UniProtKB-KW"/>
</dbReference>